<feature type="region of interest" description="Disordered" evidence="1">
    <location>
        <begin position="8"/>
        <end position="31"/>
    </location>
</feature>
<proteinExistence type="predicted"/>
<accession>A0A9J6DXR3</accession>
<reference evidence="2" key="1">
    <citation type="journal article" date="2020" name="Cell">
        <title>Large-Scale Comparative Analyses of Tick Genomes Elucidate Their Genetic Diversity and Vector Capacities.</title>
        <authorList>
            <consortium name="Tick Genome and Microbiome Consortium (TIGMIC)"/>
            <person name="Jia N."/>
            <person name="Wang J."/>
            <person name="Shi W."/>
            <person name="Du L."/>
            <person name="Sun Y."/>
            <person name="Zhan W."/>
            <person name="Jiang J.F."/>
            <person name="Wang Q."/>
            <person name="Zhang B."/>
            <person name="Ji P."/>
            <person name="Bell-Sakyi L."/>
            <person name="Cui X.M."/>
            <person name="Yuan T.T."/>
            <person name="Jiang B.G."/>
            <person name="Yang W.F."/>
            <person name="Lam T.T."/>
            <person name="Chang Q.C."/>
            <person name="Ding S.J."/>
            <person name="Wang X.J."/>
            <person name="Zhu J.G."/>
            <person name="Ruan X.D."/>
            <person name="Zhao L."/>
            <person name="Wei J.T."/>
            <person name="Ye R.Z."/>
            <person name="Que T.C."/>
            <person name="Du C.H."/>
            <person name="Zhou Y.H."/>
            <person name="Cheng J.X."/>
            <person name="Dai P.F."/>
            <person name="Guo W.B."/>
            <person name="Han X.H."/>
            <person name="Huang E.J."/>
            <person name="Li L.F."/>
            <person name="Wei W."/>
            <person name="Gao Y.C."/>
            <person name="Liu J.Z."/>
            <person name="Shao H.Z."/>
            <person name="Wang X."/>
            <person name="Wang C.C."/>
            <person name="Yang T.C."/>
            <person name="Huo Q.B."/>
            <person name="Li W."/>
            <person name="Chen H.Y."/>
            <person name="Chen S.E."/>
            <person name="Zhou L.G."/>
            <person name="Ni X.B."/>
            <person name="Tian J.H."/>
            <person name="Sheng Y."/>
            <person name="Liu T."/>
            <person name="Pan Y.S."/>
            <person name="Xia L.Y."/>
            <person name="Li J."/>
            <person name="Zhao F."/>
            <person name="Cao W.C."/>
        </authorList>
    </citation>
    <scope>NUCLEOTIDE SEQUENCE</scope>
    <source>
        <strain evidence="2">Rmic-2018</strain>
    </source>
</reference>
<evidence type="ECO:0000313" key="2">
    <source>
        <dbReference type="EMBL" id="KAH8026788.1"/>
    </source>
</evidence>
<dbReference type="EMBL" id="JABSTU010000007">
    <property type="protein sequence ID" value="KAH8026788.1"/>
    <property type="molecule type" value="Genomic_DNA"/>
</dbReference>
<name>A0A9J6DXR3_RHIMP</name>
<dbReference type="Proteomes" id="UP000821866">
    <property type="component" value="Unassembled WGS sequence"/>
</dbReference>
<evidence type="ECO:0000313" key="3">
    <source>
        <dbReference type="Proteomes" id="UP000821866"/>
    </source>
</evidence>
<organism evidence="2 3">
    <name type="scientific">Rhipicephalus microplus</name>
    <name type="common">Cattle tick</name>
    <name type="synonym">Boophilus microplus</name>
    <dbReference type="NCBI Taxonomy" id="6941"/>
    <lineage>
        <taxon>Eukaryota</taxon>
        <taxon>Metazoa</taxon>
        <taxon>Ecdysozoa</taxon>
        <taxon>Arthropoda</taxon>
        <taxon>Chelicerata</taxon>
        <taxon>Arachnida</taxon>
        <taxon>Acari</taxon>
        <taxon>Parasitiformes</taxon>
        <taxon>Ixodida</taxon>
        <taxon>Ixodoidea</taxon>
        <taxon>Ixodidae</taxon>
        <taxon>Rhipicephalinae</taxon>
        <taxon>Rhipicephalus</taxon>
        <taxon>Boophilus</taxon>
    </lineage>
</organism>
<gene>
    <name evidence="2" type="ORF">HPB51_024507</name>
</gene>
<keyword evidence="3" id="KW-1185">Reference proteome</keyword>
<dbReference type="AlphaFoldDB" id="A0A9J6DXR3"/>
<comment type="caution">
    <text evidence="2">The sequence shown here is derived from an EMBL/GenBank/DDBJ whole genome shotgun (WGS) entry which is preliminary data.</text>
</comment>
<protein>
    <submittedName>
        <fullName evidence="2">Uncharacterized protein</fullName>
    </submittedName>
</protein>
<sequence length="232" mass="25604">MLGILVRESQGHKNRKSSPERKAVVKSRRQTQRWEGPADAWVAWCRTRLTETSWRRFAHARPELQGRLVWPQAYASKLQEELAGRLIAYTGGSVIPDSGSATAPCVMPALGWTASCCLPFAACSTTSEMANLYLAVDLLAANPPTYVSRGCHMRLKSCVDGLAKAGMVRLRNADARHQTACPPCQWCRRFSALGPISCGNAGKWLTPLRKEHITSPFPCAIPWSPQTFRGSH</sequence>
<reference evidence="2" key="2">
    <citation type="submission" date="2021-09" db="EMBL/GenBank/DDBJ databases">
        <authorList>
            <person name="Jia N."/>
            <person name="Wang J."/>
            <person name="Shi W."/>
            <person name="Du L."/>
            <person name="Sun Y."/>
            <person name="Zhan W."/>
            <person name="Jiang J."/>
            <person name="Wang Q."/>
            <person name="Zhang B."/>
            <person name="Ji P."/>
            <person name="Sakyi L.B."/>
            <person name="Cui X."/>
            <person name="Yuan T."/>
            <person name="Jiang B."/>
            <person name="Yang W."/>
            <person name="Lam T.T.-Y."/>
            <person name="Chang Q."/>
            <person name="Ding S."/>
            <person name="Wang X."/>
            <person name="Zhu J."/>
            <person name="Ruan X."/>
            <person name="Zhao L."/>
            <person name="Wei J."/>
            <person name="Que T."/>
            <person name="Du C."/>
            <person name="Cheng J."/>
            <person name="Dai P."/>
            <person name="Han X."/>
            <person name="Huang E."/>
            <person name="Gao Y."/>
            <person name="Liu J."/>
            <person name="Shao H."/>
            <person name="Ye R."/>
            <person name="Li L."/>
            <person name="Wei W."/>
            <person name="Wang X."/>
            <person name="Wang C."/>
            <person name="Huo Q."/>
            <person name="Li W."/>
            <person name="Guo W."/>
            <person name="Chen H."/>
            <person name="Chen S."/>
            <person name="Zhou L."/>
            <person name="Zhou L."/>
            <person name="Ni X."/>
            <person name="Tian J."/>
            <person name="Zhou Y."/>
            <person name="Sheng Y."/>
            <person name="Liu T."/>
            <person name="Pan Y."/>
            <person name="Xia L."/>
            <person name="Li J."/>
            <person name="Zhao F."/>
            <person name="Cao W."/>
        </authorList>
    </citation>
    <scope>NUCLEOTIDE SEQUENCE</scope>
    <source>
        <strain evidence="2">Rmic-2018</strain>
        <tissue evidence="2">Larvae</tissue>
    </source>
</reference>
<evidence type="ECO:0000256" key="1">
    <source>
        <dbReference type="SAM" id="MobiDB-lite"/>
    </source>
</evidence>